<keyword evidence="2" id="KW-1185">Reference proteome</keyword>
<dbReference type="OrthoDB" id="6286493at2759"/>
<reference evidence="1" key="1">
    <citation type="submission" date="2022-03" db="EMBL/GenBank/DDBJ databases">
        <authorList>
            <person name="Sayadi A."/>
        </authorList>
    </citation>
    <scope>NUCLEOTIDE SEQUENCE</scope>
</reference>
<gene>
    <name evidence="1" type="ORF">ACAOBT_LOCUS2006</name>
</gene>
<comment type="caution">
    <text evidence="1">The sequence shown here is derived from an EMBL/GenBank/DDBJ whole genome shotgun (WGS) entry which is preliminary data.</text>
</comment>
<evidence type="ECO:0000313" key="1">
    <source>
        <dbReference type="EMBL" id="CAH1957285.1"/>
    </source>
</evidence>
<evidence type="ECO:0000313" key="2">
    <source>
        <dbReference type="Proteomes" id="UP001152888"/>
    </source>
</evidence>
<dbReference type="Proteomes" id="UP001152888">
    <property type="component" value="Unassembled WGS sequence"/>
</dbReference>
<sequence length="80" mass="9347">MFTYSSSGFFSSLLSSTFSSSFFSPSWLSPFTSTFFKFSSTLFTSLPGFRLFPHFQTHPNRHHHHFLNSLDSKIQQQKKR</sequence>
<name>A0A9P0JT08_ACAOB</name>
<proteinExistence type="predicted"/>
<dbReference type="AlphaFoldDB" id="A0A9P0JT08"/>
<protein>
    <submittedName>
        <fullName evidence="1">Uncharacterized protein</fullName>
    </submittedName>
</protein>
<accession>A0A9P0JT08</accession>
<dbReference type="EMBL" id="CAKOFQ010006669">
    <property type="protein sequence ID" value="CAH1957285.1"/>
    <property type="molecule type" value="Genomic_DNA"/>
</dbReference>
<organism evidence="1 2">
    <name type="scientific">Acanthoscelides obtectus</name>
    <name type="common">Bean weevil</name>
    <name type="synonym">Bruchus obtectus</name>
    <dbReference type="NCBI Taxonomy" id="200917"/>
    <lineage>
        <taxon>Eukaryota</taxon>
        <taxon>Metazoa</taxon>
        <taxon>Ecdysozoa</taxon>
        <taxon>Arthropoda</taxon>
        <taxon>Hexapoda</taxon>
        <taxon>Insecta</taxon>
        <taxon>Pterygota</taxon>
        <taxon>Neoptera</taxon>
        <taxon>Endopterygota</taxon>
        <taxon>Coleoptera</taxon>
        <taxon>Polyphaga</taxon>
        <taxon>Cucujiformia</taxon>
        <taxon>Chrysomeloidea</taxon>
        <taxon>Chrysomelidae</taxon>
        <taxon>Bruchinae</taxon>
        <taxon>Bruchini</taxon>
        <taxon>Acanthoscelides</taxon>
    </lineage>
</organism>